<keyword evidence="3" id="KW-1185">Reference proteome</keyword>
<reference evidence="2 3" key="1">
    <citation type="submission" date="2014-04" db="EMBL/GenBank/DDBJ databases">
        <authorList>
            <consortium name="International Citrus Genome Consortium"/>
            <person name="Gmitter F."/>
            <person name="Chen C."/>
            <person name="Farmerie W."/>
            <person name="Harkins T."/>
            <person name="Desany B."/>
            <person name="Mohiuddin M."/>
            <person name="Kodira C."/>
            <person name="Borodovsky M."/>
            <person name="Lomsadze A."/>
            <person name="Burns P."/>
            <person name="Jenkins J."/>
            <person name="Prochnik S."/>
            <person name="Shu S."/>
            <person name="Chapman J."/>
            <person name="Pitluck S."/>
            <person name="Schmutz J."/>
            <person name="Rokhsar D."/>
        </authorList>
    </citation>
    <scope>NUCLEOTIDE SEQUENCE</scope>
</reference>
<feature type="compositionally biased region" description="Polar residues" evidence="1">
    <location>
        <begin position="17"/>
        <end position="29"/>
    </location>
</feature>
<accession>A0A067DKX1</accession>
<name>A0A067DKX1_CITSI</name>
<proteinExistence type="predicted"/>
<dbReference type="EMBL" id="KK785511">
    <property type="protein sequence ID" value="KDO42175.1"/>
    <property type="molecule type" value="Genomic_DNA"/>
</dbReference>
<evidence type="ECO:0000313" key="3">
    <source>
        <dbReference type="Proteomes" id="UP000027120"/>
    </source>
</evidence>
<dbReference type="AlphaFoldDB" id="A0A067DKX1"/>
<evidence type="ECO:0000256" key="1">
    <source>
        <dbReference type="SAM" id="MobiDB-lite"/>
    </source>
</evidence>
<evidence type="ECO:0000313" key="2">
    <source>
        <dbReference type="EMBL" id="KDO42175.1"/>
    </source>
</evidence>
<feature type="region of interest" description="Disordered" evidence="1">
    <location>
        <begin position="1"/>
        <end position="29"/>
    </location>
</feature>
<dbReference type="Proteomes" id="UP000027120">
    <property type="component" value="Unassembled WGS sequence"/>
</dbReference>
<organism evidence="2 3">
    <name type="scientific">Citrus sinensis</name>
    <name type="common">Sweet orange</name>
    <name type="synonym">Citrus aurantium var. sinensis</name>
    <dbReference type="NCBI Taxonomy" id="2711"/>
    <lineage>
        <taxon>Eukaryota</taxon>
        <taxon>Viridiplantae</taxon>
        <taxon>Streptophyta</taxon>
        <taxon>Embryophyta</taxon>
        <taxon>Tracheophyta</taxon>
        <taxon>Spermatophyta</taxon>
        <taxon>Magnoliopsida</taxon>
        <taxon>eudicotyledons</taxon>
        <taxon>Gunneridae</taxon>
        <taxon>Pentapetalae</taxon>
        <taxon>rosids</taxon>
        <taxon>malvids</taxon>
        <taxon>Sapindales</taxon>
        <taxon>Rutaceae</taxon>
        <taxon>Aurantioideae</taxon>
        <taxon>Citrus</taxon>
    </lineage>
</organism>
<sequence>CQSLQPKVINIDEEAAGNSSGEDINATKA</sequence>
<protein>
    <submittedName>
        <fullName evidence="2">Uncharacterized protein</fullName>
    </submittedName>
</protein>
<gene>
    <name evidence="2" type="ORF">CISIN_1g0402082mg</name>
</gene>
<feature type="non-terminal residue" evidence="2">
    <location>
        <position position="1"/>
    </location>
</feature>